<evidence type="ECO:0000313" key="2">
    <source>
        <dbReference type="EMBL" id="RJG05181.1"/>
    </source>
</evidence>
<dbReference type="PROSITE" id="PS51208">
    <property type="entry name" value="AUTOTRANSPORTER"/>
    <property type="match status" value="1"/>
</dbReference>
<dbReference type="EMBL" id="QYUN01000002">
    <property type="protein sequence ID" value="RJG05181.1"/>
    <property type="molecule type" value="Genomic_DNA"/>
</dbReference>
<comment type="caution">
    <text evidence="2">The sequence shown here is derived from an EMBL/GenBank/DDBJ whole genome shotgun (WGS) entry which is preliminary data.</text>
</comment>
<dbReference type="SUPFAM" id="SSF103515">
    <property type="entry name" value="Autotransporter"/>
    <property type="match status" value="1"/>
</dbReference>
<name>A0A418WYC9_9BURK</name>
<dbReference type="InterPro" id="IPR005546">
    <property type="entry name" value="Autotransporte_beta"/>
</dbReference>
<dbReference type="InterPro" id="IPR036709">
    <property type="entry name" value="Autotransporte_beta_dom_sf"/>
</dbReference>
<keyword evidence="3" id="KW-1185">Reference proteome</keyword>
<reference evidence="2 3" key="1">
    <citation type="submission" date="2018-09" db="EMBL/GenBank/DDBJ databases">
        <authorList>
            <person name="Zhu H."/>
        </authorList>
    </citation>
    <scope>NUCLEOTIDE SEQUENCE [LARGE SCALE GENOMIC DNA]</scope>
    <source>
        <strain evidence="2 3">K2R10-39</strain>
    </source>
</reference>
<gene>
    <name evidence="2" type="ORF">D3870_03350</name>
</gene>
<dbReference type="SMART" id="SM00869">
    <property type="entry name" value="Autotransporter"/>
    <property type="match status" value="1"/>
</dbReference>
<accession>A0A418WYC9</accession>
<organism evidence="2 3">
    <name type="scientific">Noviherbaspirillum cavernae</name>
    <dbReference type="NCBI Taxonomy" id="2320862"/>
    <lineage>
        <taxon>Bacteria</taxon>
        <taxon>Pseudomonadati</taxon>
        <taxon>Pseudomonadota</taxon>
        <taxon>Betaproteobacteria</taxon>
        <taxon>Burkholderiales</taxon>
        <taxon>Oxalobacteraceae</taxon>
        <taxon>Noviherbaspirillum</taxon>
    </lineage>
</organism>
<dbReference type="Proteomes" id="UP000285190">
    <property type="component" value="Unassembled WGS sequence"/>
</dbReference>
<proteinExistence type="predicted"/>
<dbReference type="Gene3D" id="2.40.128.130">
    <property type="entry name" value="Autotransporter beta-domain"/>
    <property type="match status" value="1"/>
</dbReference>
<dbReference type="GO" id="GO:0019867">
    <property type="term" value="C:outer membrane"/>
    <property type="evidence" value="ECO:0007669"/>
    <property type="project" value="InterPro"/>
</dbReference>
<sequence>MNRATRTINHNAHSASLILTGKQATEHVSPSPLKATTAAVLMAVGAMAFMSGTASAAGCSNTGPNVINGSMPTTCVLGSGSSLDVPVPGGLIDGGEGAGVLVQPLSSIPAVSFITNSGTITGSTGIQINANGVVGTITNNATGIIRGSSFAINNLGTVTSSILNHGLIDGAVALNGAELQLHGGSARVTGPVTGNAQSEVFVAVGANFSTENTFNVGTVIVNHDAKLNMAHDITAANAFVNAGTVSVAAGNTVTVNGNYSHAPDGVFETGLSGASTYGKLVVTGSANLVASSKINVNVVGAPALVAGTSVQPGVITAGTLLTEPAIAVTDNSALFDFIATRNGNAIDLCVAAAGSATCVASNPGPGQTPSTTVVSSVTGAQNTPGLGAARVFDSLIAQGTGAPAAMVPVITALGTLPTEQAVSDAVSQTLPLMTAGMAQVNSSSMQSTNRVIQARQEANKGLSSGDEFIGDRQMWFKPVGSWARQDDRNNVSGYKADTYGMVFGVDHVVSNQVRVGGAFSYMNSKVDDNSGLQNAKVDGYRLIGYGSYSLDARTDLSFQADVGTNRNKGTRTISFGGLNEVAHSNYSSWNAHVGAGVGRTLDVGAKTAFTPSARIDYTYMRDGAYTETGANALNLDVAKNSSKELLLSVDGKLSHALSSTTTLSANLGTAYDALSNGSAITAAYVGGGGQFTTRGLDLPRWLVRGGLGMTVMGGKAMEITARYDVEARESFANHTASVKLRMPF</sequence>
<dbReference type="InterPro" id="IPR006315">
    <property type="entry name" value="OM_autotransptr_brl_dom"/>
</dbReference>
<evidence type="ECO:0000313" key="3">
    <source>
        <dbReference type="Proteomes" id="UP000285190"/>
    </source>
</evidence>
<dbReference type="AlphaFoldDB" id="A0A418WYC9"/>
<dbReference type="NCBIfam" id="TIGR01414">
    <property type="entry name" value="autotrans_barl"/>
    <property type="match status" value="1"/>
</dbReference>
<protein>
    <submittedName>
        <fullName evidence="2">Autotransporter outer membrane beta-barrel domain-containing protein</fullName>
    </submittedName>
</protein>
<feature type="domain" description="Autotransporter" evidence="1">
    <location>
        <begin position="467"/>
        <end position="744"/>
    </location>
</feature>
<dbReference type="Pfam" id="PF03797">
    <property type="entry name" value="Autotransporter"/>
    <property type="match status" value="1"/>
</dbReference>
<evidence type="ECO:0000259" key="1">
    <source>
        <dbReference type="PROSITE" id="PS51208"/>
    </source>
</evidence>